<dbReference type="EMBL" id="CAAALY010104893">
    <property type="protein sequence ID" value="VEL29636.1"/>
    <property type="molecule type" value="Genomic_DNA"/>
</dbReference>
<keyword evidence="2" id="KW-1185">Reference proteome</keyword>
<accession>A0A3S5AVJ3</accession>
<organism evidence="1 2">
    <name type="scientific">Protopolystoma xenopodis</name>
    <dbReference type="NCBI Taxonomy" id="117903"/>
    <lineage>
        <taxon>Eukaryota</taxon>
        <taxon>Metazoa</taxon>
        <taxon>Spiralia</taxon>
        <taxon>Lophotrochozoa</taxon>
        <taxon>Platyhelminthes</taxon>
        <taxon>Monogenea</taxon>
        <taxon>Polyopisthocotylea</taxon>
        <taxon>Polystomatidea</taxon>
        <taxon>Polystomatidae</taxon>
        <taxon>Protopolystoma</taxon>
    </lineage>
</organism>
<protein>
    <submittedName>
        <fullName evidence="1">Uncharacterized protein</fullName>
    </submittedName>
</protein>
<gene>
    <name evidence="1" type="ORF">PXEA_LOCUS23076</name>
</gene>
<proteinExistence type="predicted"/>
<evidence type="ECO:0000313" key="1">
    <source>
        <dbReference type="EMBL" id="VEL29636.1"/>
    </source>
</evidence>
<sequence length="140" mass="16289">MVRPTRLPCGAYVDYATLQKFWSARSGNRPDADIHRFAVDPFTMLTLDPTSLKIDEGLARRSKRYLERKKELVQFCRRLDLCCPGVPMKLPLELQRTSVETNLQSDYDTEENEEEAMLKIMSRFPHINGKISRDKSRPQI</sequence>
<name>A0A3S5AVJ3_9PLAT</name>
<evidence type="ECO:0000313" key="2">
    <source>
        <dbReference type="Proteomes" id="UP000784294"/>
    </source>
</evidence>
<dbReference type="Proteomes" id="UP000784294">
    <property type="component" value="Unassembled WGS sequence"/>
</dbReference>
<comment type="caution">
    <text evidence="1">The sequence shown here is derived from an EMBL/GenBank/DDBJ whole genome shotgun (WGS) entry which is preliminary data.</text>
</comment>
<dbReference type="AlphaFoldDB" id="A0A3S5AVJ3"/>
<reference evidence="1" key="1">
    <citation type="submission" date="2018-11" db="EMBL/GenBank/DDBJ databases">
        <authorList>
            <consortium name="Pathogen Informatics"/>
        </authorList>
    </citation>
    <scope>NUCLEOTIDE SEQUENCE</scope>
</reference>